<dbReference type="PANTHER" id="PTHR31302:SF0">
    <property type="entry name" value="TRANSMEMBRANE PROTEIN WITH METALLOPHOSPHOESTERASE DOMAIN"/>
    <property type="match status" value="1"/>
</dbReference>
<keyword evidence="1" id="KW-0472">Membrane</keyword>
<sequence length="384" mass="43238">MSSRLRVTAIITGILLLLVVIQYYIGWHGWLLLSTVFHLGTSSVYWILFWIIAFGYVLARLGSRVLPSFVYRTLKLLGSYWLAAMLYLLLMLPLVDLVAWVVRLGDWMTSDQAVKGLGVIVVLLLAAILFRGSWNAWNPVIRRYDLHIAKKAGEWKTLRVAVASDLHLGTIVRKSYLQVLVDRVNALQPDLILFPGDVIDDSVKPFIEQNMGQVMKQLQAKLGIYAVLGNHEYIGGHVAEYVKQMQACGIRVLMDEQVKIADSFYILGRKDRAVERFGGGSRLALEELLAGVDTTLPLILMDHQPYHLDKAAEQGIDVMLSGHTHRGQMTPNHWITGRLFELDWGYIKKRGLHAIVSSGFGTWGPPIRLGSRSEIIELNLHFEG</sequence>
<dbReference type="Pfam" id="PF00149">
    <property type="entry name" value="Metallophos"/>
    <property type="match status" value="1"/>
</dbReference>
<organism evidence="3 4">
    <name type="scientific">Paenibacillus cremeus</name>
    <dbReference type="NCBI Taxonomy" id="2163881"/>
    <lineage>
        <taxon>Bacteria</taxon>
        <taxon>Bacillati</taxon>
        <taxon>Bacillota</taxon>
        <taxon>Bacilli</taxon>
        <taxon>Bacillales</taxon>
        <taxon>Paenibacillaceae</taxon>
        <taxon>Paenibacillus</taxon>
    </lineage>
</organism>
<dbReference type="GO" id="GO:0016787">
    <property type="term" value="F:hydrolase activity"/>
    <property type="evidence" value="ECO:0007669"/>
    <property type="project" value="InterPro"/>
</dbReference>
<dbReference type="InterPro" id="IPR051158">
    <property type="entry name" value="Metallophosphoesterase_sf"/>
</dbReference>
<evidence type="ECO:0000313" key="3">
    <source>
        <dbReference type="EMBL" id="TVY10559.1"/>
    </source>
</evidence>
<dbReference type="Proteomes" id="UP000317036">
    <property type="component" value="Unassembled WGS sequence"/>
</dbReference>
<keyword evidence="1" id="KW-0812">Transmembrane</keyword>
<gene>
    <name evidence="3" type="ORF">FPZ49_07430</name>
</gene>
<reference evidence="3 4" key="1">
    <citation type="submission" date="2019-07" db="EMBL/GenBank/DDBJ databases">
        <authorList>
            <person name="Kim J."/>
        </authorList>
    </citation>
    <scope>NUCLEOTIDE SEQUENCE [LARGE SCALE GENOMIC DNA]</scope>
    <source>
        <strain evidence="3 4">JC52</strain>
    </source>
</reference>
<dbReference type="Gene3D" id="3.60.21.10">
    <property type="match status" value="1"/>
</dbReference>
<proteinExistence type="predicted"/>
<comment type="caution">
    <text evidence="3">The sequence shown here is derived from an EMBL/GenBank/DDBJ whole genome shotgun (WGS) entry which is preliminary data.</text>
</comment>
<dbReference type="InterPro" id="IPR029052">
    <property type="entry name" value="Metallo-depent_PP-like"/>
</dbReference>
<dbReference type="RefSeq" id="WP_144845094.1">
    <property type="nucleotide sequence ID" value="NZ_VNJI01000007.1"/>
</dbReference>
<dbReference type="AlphaFoldDB" id="A0A559KEK7"/>
<name>A0A559KEK7_9BACL</name>
<dbReference type="InterPro" id="IPR004843">
    <property type="entry name" value="Calcineurin-like_PHP"/>
</dbReference>
<dbReference type="EMBL" id="VNJI01000007">
    <property type="protein sequence ID" value="TVY10559.1"/>
    <property type="molecule type" value="Genomic_DNA"/>
</dbReference>
<feature type="transmembrane region" description="Helical" evidence="1">
    <location>
        <begin position="37"/>
        <end position="59"/>
    </location>
</feature>
<keyword evidence="1" id="KW-1133">Transmembrane helix</keyword>
<keyword evidence="4" id="KW-1185">Reference proteome</keyword>
<feature type="transmembrane region" description="Helical" evidence="1">
    <location>
        <begin position="7"/>
        <end position="25"/>
    </location>
</feature>
<evidence type="ECO:0000313" key="4">
    <source>
        <dbReference type="Proteomes" id="UP000317036"/>
    </source>
</evidence>
<dbReference type="OrthoDB" id="9780884at2"/>
<feature type="domain" description="Calcineurin-like phosphoesterase" evidence="2">
    <location>
        <begin position="158"/>
        <end position="326"/>
    </location>
</feature>
<accession>A0A559KEK7</accession>
<dbReference type="PANTHER" id="PTHR31302">
    <property type="entry name" value="TRANSMEMBRANE PROTEIN WITH METALLOPHOSPHOESTERASE DOMAIN-RELATED"/>
    <property type="match status" value="1"/>
</dbReference>
<feature type="transmembrane region" description="Helical" evidence="1">
    <location>
        <begin position="80"/>
        <end position="102"/>
    </location>
</feature>
<dbReference type="CDD" id="cd07385">
    <property type="entry name" value="MPP_YkuE_C"/>
    <property type="match status" value="1"/>
</dbReference>
<evidence type="ECO:0000256" key="1">
    <source>
        <dbReference type="SAM" id="Phobius"/>
    </source>
</evidence>
<dbReference type="SUPFAM" id="SSF56300">
    <property type="entry name" value="Metallo-dependent phosphatases"/>
    <property type="match status" value="1"/>
</dbReference>
<protein>
    <submittedName>
        <fullName evidence="3">Metallophosphoesterase</fullName>
    </submittedName>
</protein>
<evidence type="ECO:0000259" key="2">
    <source>
        <dbReference type="Pfam" id="PF00149"/>
    </source>
</evidence>
<feature type="transmembrane region" description="Helical" evidence="1">
    <location>
        <begin position="114"/>
        <end position="134"/>
    </location>
</feature>